<proteinExistence type="predicted"/>
<comment type="caution">
    <text evidence="1">The sequence shown here is derived from an EMBL/GenBank/DDBJ whole genome shotgun (WGS) entry which is preliminary data.</text>
</comment>
<reference evidence="1" key="1">
    <citation type="journal article" date="2015" name="Nature">
        <title>Complex archaea that bridge the gap between prokaryotes and eukaryotes.</title>
        <authorList>
            <person name="Spang A."/>
            <person name="Saw J.H."/>
            <person name="Jorgensen S.L."/>
            <person name="Zaremba-Niedzwiedzka K."/>
            <person name="Martijn J."/>
            <person name="Lind A.E."/>
            <person name="van Eijk R."/>
            <person name="Schleper C."/>
            <person name="Guy L."/>
            <person name="Ettema T.J."/>
        </authorList>
    </citation>
    <scope>NUCLEOTIDE SEQUENCE</scope>
</reference>
<gene>
    <name evidence="1" type="ORF">LCGC14_2799620</name>
</gene>
<name>A0A0F8YN20_9ZZZZ</name>
<accession>A0A0F8YN20</accession>
<dbReference type="EMBL" id="LAZR01052497">
    <property type="protein sequence ID" value="KKK82818.1"/>
    <property type="molecule type" value="Genomic_DNA"/>
</dbReference>
<feature type="non-terminal residue" evidence="1">
    <location>
        <position position="68"/>
    </location>
</feature>
<sequence>MKRIFGMYFGIKYTYYVNYIIHRKINSFEKNEKNELEIQDDLVPSNHDGETKSLSFISNCYVSTLKKI</sequence>
<organism evidence="1">
    <name type="scientific">marine sediment metagenome</name>
    <dbReference type="NCBI Taxonomy" id="412755"/>
    <lineage>
        <taxon>unclassified sequences</taxon>
        <taxon>metagenomes</taxon>
        <taxon>ecological metagenomes</taxon>
    </lineage>
</organism>
<protein>
    <submittedName>
        <fullName evidence="1">Uncharacterized protein</fullName>
    </submittedName>
</protein>
<dbReference type="AlphaFoldDB" id="A0A0F8YN20"/>
<evidence type="ECO:0000313" key="1">
    <source>
        <dbReference type="EMBL" id="KKK82818.1"/>
    </source>
</evidence>